<dbReference type="Gene3D" id="2.40.10.220">
    <property type="entry name" value="predicted glycosyltransferase like domains"/>
    <property type="match status" value="1"/>
</dbReference>
<dbReference type="OrthoDB" id="5296245at2"/>
<dbReference type="Pfam" id="PF07238">
    <property type="entry name" value="PilZ"/>
    <property type="match status" value="1"/>
</dbReference>
<protein>
    <submittedName>
        <fullName evidence="2">Pilus assembly protein PilZ</fullName>
    </submittedName>
</protein>
<reference evidence="2 3" key="1">
    <citation type="journal article" date="2018" name="Int. J. Syst. Evol. Microbiol.">
        <title>Parvibium lacunae gen. nov., sp. nov., a new member of the family Alcaligenaceae isolated from a freshwater pond.</title>
        <authorList>
            <person name="Chen W.M."/>
            <person name="Xie P.B."/>
            <person name="Hsu M.Y."/>
            <person name="Sheu S.Y."/>
        </authorList>
    </citation>
    <scope>NUCLEOTIDE SEQUENCE [LARGE SCALE GENOMIC DNA]</scope>
    <source>
        <strain evidence="2 3">KMB9</strain>
    </source>
</reference>
<feature type="domain" description="PilZ" evidence="1">
    <location>
        <begin position="28"/>
        <end position="119"/>
    </location>
</feature>
<dbReference type="InterPro" id="IPR009875">
    <property type="entry name" value="PilZ_domain"/>
</dbReference>
<keyword evidence="3" id="KW-1185">Reference proteome</keyword>
<dbReference type="GO" id="GO:0035438">
    <property type="term" value="F:cyclic-di-GMP binding"/>
    <property type="evidence" value="ECO:0007669"/>
    <property type="project" value="InterPro"/>
</dbReference>
<sequence length="133" mass="13862">MSTPGSAIPASNPAPNGAAPAARSTVLSLAIKEKAALYAAYMPYLKNGGIFVPTNKPYNLGDDVYLLLQLMDDPVKLPIPGKVVWITPAGAHNSKAQGIGVHFPSDATGEVAKNKIEAILGSAIKSTRQTHTI</sequence>
<evidence type="ECO:0000313" key="2">
    <source>
        <dbReference type="EMBL" id="RCS59629.1"/>
    </source>
</evidence>
<dbReference type="RefSeq" id="WP_114401778.1">
    <property type="nucleotide sequence ID" value="NZ_QPGB01000001.1"/>
</dbReference>
<dbReference type="EMBL" id="QPGB01000001">
    <property type="protein sequence ID" value="RCS59629.1"/>
    <property type="molecule type" value="Genomic_DNA"/>
</dbReference>
<dbReference type="AlphaFoldDB" id="A0A368L8S6"/>
<organism evidence="2 3">
    <name type="scientific">Parvibium lacunae</name>
    <dbReference type="NCBI Taxonomy" id="1888893"/>
    <lineage>
        <taxon>Bacteria</taxon>
        <taxon>Pseudomonadati</taxon>
        <taxon>Pseudomonadota</taxon>
        <taxon>Betaproteobacteria</taxon>
        <taxon>Burkholderiales</taxon>
        <taxon>Alcaligenaceae</taxon>
        <taxon>Parvibium</taxon>
    </lineage>
</organism>
<name>A0A368L8S6_9BURK</name>
<comment type="caution">
    <text evidence="2">The sequence shown here is derived from an EMBL/GenBank/DDBJ whole genome shotgun (WGS) entry which is preliminary data.</text>
</comment>
<gene>
    <name evidence="2" type="ORF">DU000_02665</name>
</gene>
<accession>A0A368L8S6</accession>
<proteinExistence type="predicted"/>
<evidence type="ECO:0000313" key="3">
    <source>
        <dbReference type="Proteomes" id="UP000252357"/>
    </source>
</evidence>
<dbReference type="Proteomes" id="UP000252357">
    <property type="component" value="Unassembled WGS sequence"/>
</dbReference>
<evidence type="ECO:0000259" key="1">
    <source>
        <dbReference type="Pfam" id="PF07238"/>
    </source>
</evidence>